<reference evidence="1 2" key="1">
    <citation type="submission" date="2023-10" db="EMBL/GenBank/DDBJ databases">
        <title>Hymenobacter endophyticus sp. nov., an isolate from the leaf tissues of wheat.</title>
        <authorList>
            <person name="Dai Y."/>
        </authorList>
    </citation>
    <scope>NUCLEOTIDE SEQUENCE [LARGE SCALE GENOMIC DNA]</scope>
    <source>
        <strain evidence="1 2">ZK17L-C2</strain>
    </source>
</reference>
<accession>A0ABU3TL67</accession>
<dbReference type="Proteomes" id="UP001250698">
    <property type="component" value="Unassembled WGS sequence"/>
</dbReference>
<proteinExistence type="predicted"/>
<name>A0ABU3TL67_9BACT</name>
<evidence type="ECO:0000313" key="2">
    <source>
        <dbReference type="Proteomes" id="UP001250698"/>
    </source>
</evidence>
<dbReference type="RefSeq" id="WP_315999545.1">
    <property type="nucleotide sequence ID" value="NZ_JAWDJT010000012.1"/>
</dbReference>
<evidence type="ECO:0000313" key="1">
    <source>
        <dbReference type="EMBL" id="MDU0372095.1"/>
    </source>
</evidence>
<keyword evidence="2" id="KW-1185">Reference proteome</keyword>
<organism evidence="1 2">
    <name type="scientific">Hymenobacter endophyticus</name>
    <dbReference type="NCBI Taxonomy" id="3076335"/>
    <lineage>
        <taxon>Bacteria</taxon>
        <taxon>Pseudomonadati</taxon>
        <taxon>Bacteroidota</taxon>
        <taxon>Cytophagia</taxon>
        <taxon>Cytophagales</taxon>
        <taxon>Hymenobacteraceae</taxon>
        <taxon>Hymenobacter</taxon>
    </lineage>
</organism>
<gene>
    <name evidence="1" type="ORF">ROI90_16940</name>
</gene>
<protein>
    <submittedName>
        <fullName evidence="1">Uncharacterized protein</fullName>
    </submittedName>
</protein>
<sequence>MSLSAQQPSAFAAALTLPESVQQQLYHLIYQQDITPATLPAHVPQLAQQLMPLYEDAYGVAVTDQRELEALILSDAQRYLQDRK</sequence>
<comment type="caution">
    <text evidence="1">The sequence shown here is derived from an EMBL/GenBank/DDBJ whole genome shotgun (WGS) entry which is preliminary data.</text>
</comment>
<dbReference type="EMBL" id="JAWDJT010000012">
    <property type="protein sequence ID" value="MDU0372095.1"/>
    <property type="molecule type" value="Genomic_DNA"/>
</dbReference>